<protein>
    <submittedName>
        <fullName evidence="2">IS3 family transposase</fullName>
    </submittedName>
</protein>
<evidence type="ECO:0000313" key="2">
    <source>
        <dbReference type="EMBL" id="MFD1607920.1"/>
    </source>
</evidence>
<dbReference type="Pfam" id="PF13276">
    <property type="entry name" value="HTH_21"/>
    <property type="match status" value="1"/>
</dbReference>
<evidence type="ECO:0000259" key="1">
    <source>
        <dbReference type="Pfam" id="PF13276"/>
    </source>
</evidence>
<dbReference type="InterPro" id="IPR025948">
    <property type="entry name" value="HTH-like_dom"/>
</dbReference>
<name>A0ABW4HRZ2_9BACI</name>
<gene>
    <name evidence="2" type="ORF">ACFSBH_09665</name>
</gene>
<keyword evidence="3" id="KW-1185">Reference proteome</keyword>
<dbReference type="Proteomes" id="UP001597221">
    <property type="component" value="Unassembled WGS sequence"/>
</dbReference>
<organism evidence="2 3">
    <name type="scientific">Oceanobacillus luteolus</name>
    <dbReference type="NCBI Taxonomy" id="1274358"/>
    <lineage>
        <taxon>Bacteria</taxon>
        <taxon>Bacillati</taxon>
        <taxon>Bacillota</taxon>
        <taxon>Bacilli</taxon>
        <taxon>Bacillales</taxon>
        <taxon>Bacillaceae</taxon>
        <taxon>Oceanobacillus</taxon>
    </lineage>
</organism>
<accession>A0ABW4HRZ2</accession>
<dbReference type="RefSeq" id="WP_379597262.1">
    <property type="nucleotide sequence ID" value="NZ_JBHUDE010000044.1"/>
</dbReference>
<sequence>MSRSGYYKWVKRKPTKTEKRLKYLISCIQKVYDEHKGIYGYRRITIYLNHYLHAQVNH</sequence>
<feature type="domain" description="HTH-like" evidence="1">
    <location>
        <begin position="24"/>
        <end position="58"/>
    </location>
</feature>
<evidence type="ECO:0000313" key="3">
    <source>
        <dbReference type="Proteomes" id="UP001597221"/>
    </source>
</evidence>
<reference evidence="3" key="1">
    <citation type="journal article" date="2019" name="Int. J. Syst. Evol. Microbiol.">
        <title>The Global Catalogue of Microorganisms (GCM) 10K type strain sequencing project: providing services to taxonomists for standard genome sequencing and annotation.</title>
        <authorList>
            <consortium name="The Broad Institute Genomics Platform"/>
            <consortium name="The Broad Institute Genome Sequencing Center for Infectious Disease"/>
            <person name="Wu L."/>
            <person name="Ma J."/>
        </authorList>
    </citation>
    <scope>NUCLEOTIDE SEQUENCE [LARGE SCALE GENOMIC DNA]</scope>
    <source>
        <strain evidence="3">CGMCC 1.12376</strain>
    </source>
</reference>
<proteinExistence type="predicted"/>
<dbReference type="EMBL" id="JBHUDE010000044">
    <property type="protein sequence ID" value="MFD1607920.1"/>
    <property type="molecule type" value="Genomic_DNA"/>
</dbReference>
<comment type="caution">
    <text evidence="2">The sequence shown here is derived from an EMBL/GenBank/DDBJ whole genome shotgun (WGS) entry which is preliminary data.</text>
</comment>